<dbReference type="PANTHER" id="PTHR36681:SF3">
    <property type="entry name" value="NUCLEAR GTPASE, GERMINAL CENTER-ASSOCIATED, TANDEM DUPLICATE 3"/>
    <property type="match status" value="1"/>
</dbReference>
<proteinExistence type="predicted"/>
<keyword evidence="4" id="KW-1185">Reference proteome</keyword>
<dbReference type="AlphaFoldDB" id="A0A0H2R0S9"/>
<evidence type="ECO:0000259" key="2">
    <source>
        <dbReference type="Pfam" id="PF24564"/>
    </source>
</evidence>
<dbReference type="InterPro" id="IPR056024">
    <property type="entry name" value="DUF7605"/>
</dbReference>
<feature type="domain" description="DUF7605" evidence="2">
    <location>
        <begin position="37"/>
        <end position="191"/>
    </location>
</feature>
<dbReference type="InParanoid" id="A0A0H2R0S9"/>
<dbReference type="Proteomes" id="UP000053477">
    <property type="component" value="Unassembled WGS sequence"/>
</dbReference>
<evidence type="ECO:0000313" key="3">
    <source>
        <dbReference type="EMBL" id="KLO04877.1"/>
    </source>
</evidence>
<organism evidence="3 4">
    <name type="scientific">Schizopora paradoxa</name>
    <dbReference type="NCBI Taxonomy" id="27342"/>
    <lineage>
        <taxon>Eukaryota</taxon>
        <taxon>Fungi</taxon>
        <taxon>Dikarya</taxon>
        <taxon>Basidiomycota</taxon>
        <taxon>Agaricomycotina</taxon>
        <taxon>Agaricomycetes</taxon>
        <taxon>Hymenochaetales</taxon>
        <taxon>Schizoporaceae</taxon>
        <taxon>Schizopora</taxon>
    </lineage>
</organism>
<name>A0A0H2R0S9_9AGAM</name>
<evidence type="ECO:0000256" key="1">
    <source>
        <dbReference type="SAM" id="MobiDB-lite"/>
    </source>
</evidence>
<sequence>MVQAAGNALERTEKFTGPRKVQRGSRKKGEEPLASVTHGSSLRAALRRKGVWPKANLNLNRDLAEGYLKELRPFWTIFTKGEERFIVTEIITIRRKFETKLRETTEAADNAIADQIQGEATLALDAARASTNTFLKDVLKNVGQLRKDVHRALEPWIKEQLDSVYVEAREEKGKGAAQRQREIVCDRVSAKATELYKNGSDKMMRDLQESISTCGAFVQDELQRVGNQIEGSFAVLGGSDDPDSDTTKFYQLAHGSVHSNLFFVKRLLDSLDGNIGGG</sequence>
<protein>
    <recommendedName>
        <fullName evidence="2">DUF7605 domain-containing protein</fullName>
    </recommendedName>
</protein>
<dbReference type="Pfam" id="PF24564">
    <property type="entry name" value="DUF7605"/>
    <property type="match status" value="1"/>
</dbReference>
<accession>A0A0H2R0S9</accession>
<dbReference type="STRING" id="27342.A0A0H2R0S9"/>
<dbReference type="PANTHER" id="PTHR36681">
    <property type="entry name" value="NUCLEAR GTPASE, GERMINAL CENTER-ASSOCIATED, TANDEM DUPLICATE 3"/>
    <property type="match status" value="1"/>
</dbReference>
<feature type="region of interest" description="Disordered" evidence="1">
    <location>
        <begin position="1"/>
        <end position="36"/>
    </location>
</feature>
<evidence type="ECO:0000313" key="4">
    <source>
        <dbReference type="Proteomes" id="UP000053477"/>
    </source>
</evidence>
<reference evidence="3 4" key="1">
    <citation type="submission" date="2015-04" db="EMBL/GenBank/DDBJ databases">
        <title>Complete genome sequence of Schizopora paradoxa KUC8140, a cosmopolitan wood degrader in East Asia.</title>
        <authorList>
            <consortium name="DOE Joint Genome Institute"/>
            <person name="Min B."/>
            <person name="Park H."/>
            <person name="Jang Y."/>
            <person name="Kim J.-J."/>
            <person name="Kim K.H."/>
            <person name="Pangilinan J."/>
            <person name="Lipzen A."/>
            <person name="Riley R."/>
            <person name="Grigoriev I.V."/>
            <person name="Spatafora J.W."/>
            <person name="Choi I.-G."/>
        </authorList>
    </citation>
    <scope>NUCLEOTIDE SEQUENCE [LARGE SCALE GENOMIC DNA]</scope>
    <source>
        <strain evidence="3 4">KUC8140</strain>
    </source>
</reference>
<gene>
    <name evidence="3" type="ORF">SCHPADRAFT_933874</name>
</gene>
<dbReference type="EMBL" id="KQ086411">
    <property type="protein sequence ID" value="KLO04877.1"/>
    <property type="molecule type" value="Genomic_DNA"/>
</dbReference>